<sequence>MQSKVPDRIDLNAKVTAPVTEEIADAIKDAARLQRISPEDFIRSAISDRLDRLGAPHFRLPILRRF</sequence>
<evidence type="ECO:0000313" key="2">
    <source>
        <dbReference type="Proteomes" id="UP000248148"/>
    </source>
</evidence>
<comment type="caution">
    <text evidence="1">The sequence shown here is derived from an EMBL/GenBank/DDBJ whole genome shotgun (WGS) entry which is preliminary data.</text>
</comment>
<dbReference type="AlphaFoldDB" id="A0A318TGL9"/>
<proteinExistence type="predicted"/>
<evidence type="ECO:0008006" key="3">
    <source>
        <dbReference type="Google" id="ProtNLM"/>
    </source>
</evidence>
<gene>
    <name evidence="1" type="ORF">BJ122_105103</name>
</gene>
<accession>A0A318TGL9</accession>
<protein>
    <recommendedName>
        <fullName evidence="3">Ribbon-helix-helix CopG family protein</fullName>
    </recommendedName>
</protein>
<reference evidence="1 2" key="1">
    <citation type="submission" date="2018-06" db="EMBL/GenBank/DDBJ databases">
        <title>Genomic Encyclopedia of Archaeal and Bacterial Type Strains, Phase II (KMG-II): from individual species to whole genera.</title>
        <authorList>
            <person name="Goeker M."/>
        </authorList>
    </citation>
    <scope>NUCLEOTIDE SEQUENCE [LARGE SCALE GENOMIC DNA]</scope>
    <source>
        <strain evidence="1 2">JCM 11668</strain>
    </source>
</reference>
<dbReference type="Proteomes" id="UP000248148">
    <property type="component" value="Unassembled WGS sequence"/>
</dbReference>
<name>A0A318TGL9_9BRAD</name>
<keyword evidence="2" id="KW-1185">Reference proteome</keyword>
<organism evidence="1 2">
    <name type="scientific">Rhodopseudomonas faecalis</name>
    <dbReference type="NCBI Taxonomy" id="99655"/>
    <lineage>
        <taxon>Bacteria</taxon>
        <taxon>Pseudomonadati</taxon>
        <taxon>Pseudomonadota</taxon>
        <taxon>Alphaproteobacteria</taxon>
        <taxon>Hyphomicrobiales</taxon>
        <taxon>Nitrobacteraceae</taxon>
        <taxon>Rhodopseudomonas</taxon>
    </lineage>
</organism>
<evidence type="ECO:0000313" key="1">
    <source>
        <dbReference type="EMBL" id="PYF03846.1"/>
    </source>
</evidence>
<dbReference type="EMBL" id="QJTI01000005">
    <property type="protein sequence ID" value="PYF03846.1"/>
    <property type="molecule type" value="Genomic_DNA"/>
</dbReference>
<dbReference type="RefSeq" id="WP_146227161.1">
    <property type="nucleotide sequence ID" value="NZ_QJTI01000005.1"/>
</dbReference>